<comment type="caution">
    <text evidence="3">The sequence shown here is derived from an EMBL/GenBank/DDBJ whole genome shotgun (WGS) entry which is preliminary data.</text>
</comment>
<evidence type="ECO:0000313" key="3">
    <source>
        <dbReference type="EMBL" id="TYJ96521.1"/>
    </source>
</evidence>
<feature type="region of interest" description="Disordered" evidence="1">
    <location>
        <begin position="123"/>
        <end position="149"/>
    </location>
</feature>
<evidence type="ECO:0000256" key="1">
    <source>
        <dbReference type="SAM" id="MobiDB-lite"/>
    </source>
</evidence>
<dbReference type="AlphaFoldDB" id="A0A5D3BD15"/>
<evidence type="ECO:0000313" key="4">
    <source>
        <dbReference type="Proteomes" id="UP000321393"/>
    </source>
</evidence>
<accession>A0A5D3BD15</accession>
<organism evidence="3 5">
    <name type="scientific">Cucumis melo var. makuwa</name>
    <name type="common">Oriental melon</name>
    <dbReference type="NCBI Taxonomy" id="1194695"/>
    <lineage>
        <taxon>Eukaryota</taxon>
        <taxon>Viridiplantae</taxon>
        <taxon>Streptophyta</taxon>
        <taxon>Embryophyta</taxon>
        <taxon>Tracheophyta</taxon>
        <taxon>Spermatophyta</taxon>
        <taxon>Magnoliopsida</taxon>
        <taxon>eudicotyledons</taxon>
        <taxon>Gunneridae</taxon>
        <taxon>Pentapetalae</taxon>
        <taxon>rosids</taxon>
        <taxon>fabids</taxon>
        <taxon>Cucurbitales</taxon>
        <taxon>Cucurbitaceae</taxon>
        <taxon>Benincaseae</taxon>
        <taxon>Cucumis</taxon>
    </lineage>
</organism>
<protein>
    <submittedName>
        <fullName evidence="3">Retrotransposon protein</fullName>
    </submittedName>
</protein>
<evidence type="ECO:0000313" key="5">
    <source>
        <dbReference type="Proteomes" id="UP000321947"/>
    </source>
</evidence>
<dbReference type="Proteomes" id="UP000321947">
    <property type="component" value="Unassembled WGS sequence"/>
</dbReference>
<dbReference type="EMBL" id="SSTD01019467">
    <property type="protein sequence ID" value="TYJ96521.1"/>
    <property type="molecule type" value="Genomic_DNA"/>
</dbReference>
<dbReference type="EMBL" id="SSTE01001190">
    <property type="protein sequence ID" value="KAA0065782.1"/>
    <property type="molecule type" value="Genomic_DNA"/>
</dbReference>
<proteinExistence type="predicted"/>
<evidence type="ECO:0000313" key="2">
    <source>
        <dbReference type="EMBL" id="KAA0065782.1"/>
    </source>
</evidence>
<reference evidence="4 5" key="1">
    <citation type="submission" date="2019-08" db="EMBL/GenBank/DDBJ databases">
        <title>Draft genome sequences of two oriental melons (Cucumis melo L. var makuwa).</title>
        <authorList>
            <person name="Kwon S.-Y."/>
        </authorList>
    </citation>
    <scope>NUCLEOTIDE SEQUENCE [LARGE SCALE GENOMIC DNA]</scope>
    <source>
        <strain evidence="5">cv. Chang Bougi</strain>
        <strain evidence="4">cv. SW 3</strain>
        <tissue evidence="3">Leaf</tissue>
    </source>
</reference>
<gene>
    <name evidence="3" type="ORF">E5676_scaffold546G001730</name>
    <name evidence="2" type="ORF">E6C27_scaffold37G00780</name>
</gene>
<dbReference type="Proteomes" id="UP000321393">
    <property type="component" value="Unassembled WGS sequence"/>
</dbReference>
<name>A0A5D3BD15_CUCMM</name>
<sequence>MSKCKITNGFHEFFVVCHSQYDNIIACPEACMNERGGGHSCTFRPGYLVQLSHPVRKGLLNKLFPFYDELVYVFGRDRARGHFAETFTDVGSNEPIRYEGFDIPDGNKEFPSVYNQGINMSQEDVRASQPSRAFEGRVGSSGSKRKRGSQQEAELEVIYMARECTNDQLKIVAEWPARALANDNHVRQKFFCILRAMPELTRLDRALLQRHLLSRMDDIRGFIQMPDDERESFCGVILRDISR</sequence>